<evidence type="ECO:0000256" key="1">
    <source>
        <dbReference type="ARBA" id="ARBA00004123"/>
    </source>
</evidence>
<dbReference type="OMA" id="CDERAVG"/>
<gene>
    <name evidence="7" type="ORF">ZOSMA_65G00210</name>
</gene>
<dbReference type="Gene3D" id="2.170.150.80">
    <property type="entry name" value="NAC domain"/>
    <property type="match status" value="1"/>
</dbReference>
<evidence type="ECO:0000259" key="6">
    <source>
        <dbReference type="PROSITE" id="PS51005"/>
    </source>
</evidence>
<dbReference type="GO" id="GO:0005634">
    <property type="term" value="C:nucleus"/>
    <property type="evidence" value="ECO:0007669"/>
    <property type="project" value="UniProtKB-SubCell"/>
</dbReference>
<evidence type="ECO:0000313" key="7">
    <source>
        <dbReference type="EMBL" id="KMZ59690.1"/>
    </source>
</evidence>
<comment type="caution">
    <text evidence="7">The sequence shown here is derived from an EMBL/GenBank/DDBJ whole genome shotgun (WGS) entry which is preliminary data.</text>
</comment>
<dbReference type="PANTHER" id="PTHR31744">
    <property type="entry name" value="PROTEIN CUP-SHAPED COTYLEDON 2-RELATED"/>
    <property type="match status" value="1"/>
</dbReference>
<evidence type="ECO:0000256" key="3">
    <source>
        <dbReference type="ARBA" id="ARBA00023125"/>
    </source>
</evidence>
<evidence type="ECO:0000313" key="8">
    <source>
        <dbReference type="Proteomes" id="UP000036987"/>
    </source>
</evidence>
<dbReference type="InterPro" id="IPR036093">
    <property type="entry name" value="NAC_dom_sf"/>
</dbReference>
<dbReference type="SUPFAM" id="SSF101941">
    <property type="entry name" value="NAC domain"/>
    <property type="match status" value="1"/>
</dbReference>
<dbReference type="Proteomes" id="UP000036987">
    <property type="component" value="Unassembled WGS sequence"/>
</dbReference>
<evidence type="ECO:0000256" key="5">
    <source>
        <dbReference type="ARBA" id="ARBA00023242"/>
    </source>
</evidence>
<keyword evidence="3" id="KW-0238">DNA-binding</keyword>
<dbReference type="GO" id="GO:0006355">
    <property type="term" value="P:regulation of DNA-templated transcription"/>
    <property type="evidence" value="ECO:0007669"/>
    <property type="project" value="InterPro"/>
</dbReference>
<evidence type="ECO:0000256" key="2">
    <source>
        <dbReference type="ARBA" id="ARBA00023015"/>
    </source>
</evidence>
<dbReference type="FunFam" id="2.170.150.80:FF:000002">
    <property type="entry name" value="Nac domain-containing protein 86"/>
    <property type="match status" value="1"/>
</dbReference>
<dbReference type="InterPro" id="IPR003441">
    <property type="entry name" value="NAC-dom"/>
</dbReference>
<keyword evidence="8" id="KW-1185">Reference proteome</keyword>
<protein>
    <submittedName>
        <fullName evidence="7">Putative NAC domain-containing protein</fullName>
    </submittedName>
</protein>
<dbReference type="AlphaFoldDB" id="A0A0K9NUR9"/>
<dbReference type="OrthoDB" id="1922833at2759"/>
<feature type="domain" description="NAC" evidence="6">
    <location>
        <begin position="10"/>
        <end position="160"/>
    </location>
</feature>
<accession>A0A0K9NUR9</accession>
<reference evidence="8" key="1">
    <citation type="journal article" date="2016" name="Nature">
        <title>The genome of the seagrass Zostera marina reveals angiosperm adaptation to the sea.</title>
        <authorList>
            <person name="Olsen J.L."/>
            <person name="Rouze P."/>
            <person name="Verhelst B."/>
            <person name="Lin Y.-C."/>
            <person name="Bayer T."/>
            <person name="Collen J."/>
            <person name="Dattolo E."/>
            <person name="De Paoli E."/>
            <person name="Dittami S."/>
            <person name="Maumus F."/>
            <person name="Michel G."/>
            <person name="Kersting A."/>
            <person name="Lauritano C."/>
            <person name="Lohaus R."/>
            <person name="Toepel M."/>
            <person name="Tonon T."/>
            <person name="Vanneste K."/>
            <person name="Amirebrahimi M."/>
            <person name="Brakel J."/>
            <person name="Bostroem C."/>
            <person name="Chovatia M."/>
            <person name="Grimwood J."/>
            <person name="Jenkins J.W."/>
            <person name="Jueterbock A."/>
            <person name="Mraz A."/>
            <person name="Stam W.T."/>
            <person name="Tice H."/>
            <person name="Bornberg-Bauer E."/>
            <person name="Green P.J."/>
            <person name="Pearson G.A."/>
            <person name="Procaccini G."/>
            <person name="Duarte C.M."/>
            <person name="Schmutz J."/>
            <person name="Reusch T.B.H."/>
            <person name="Van de Peer Y."/>
        </authorList>
    </citation>
    <scope>NUCLEOTIDE SEQUENCE [LARGE SCALE GENOMIC DNA]</scope>
    <source>
        <strain evidence="8">cv. Finnish</strain>
    </source>
</reference>
<dbReference type="GO" id="GO:0003677">
    <property type="term" value="F:DNA binding"/>
    <property type="evidence" value="ECO:0007669"/>
    <property type="project" value="UniProtKB-KW"/>
</dbReference>
<keyword evidence="5" id="KW-0539">Nucleus</keyword>
<dbReference type="EMBL" id="LFYR01001739">
    <property type="protein sequence ID" value="KMZ59690.1"/>
    <property type="molecule type" value="Genomic_DNA"/>
</dbReference>
<comment type="subcellular location">
    <subcellularLocation>
        <location evidence="1">Nucleus</location>
    </subcellularLocation>
</comment>
<name>A0A0K9NUR9_ZOSMR</name>
<sequence length="234" mass="27210">MEVESSSLGVLPGFRFHPTEEELVGYYLTRKVCSSQEIDVEVITDVDLYRIEPWDLQERCRYGNDEDQTEWYFFSHKDKKYPTGTRTNRATNAGFWKATGRDKAVVSKNRIIGMRKTLVFYEGRAPNGRKSNWIIHEYRLHTTDLGPQEERWVVCKAFRKPSPDQRQPLYDWQVQLPNLYTEADTAKGLYDSGGQFIDWNALDNLFSGSQILNGISSTSNSKSEYNTENMHQQQ</sequence>
<keyword evidence="4" id="KW-0804">Transcription</keyword>
<dbReference type="PROSITE" id="PS51005">
    <property type="entry name" value="NAC"/>
    <property type="match status" value="1"/>
</dbReference>
<keyword evidence="2" id="KW-0805">Transcription regulation</keyword>
<proteinExistence type="predicted"/>
<dbReference type="Pfam" id="PF02365">
    <property type="entry name" value="NAM"/>
    <property type="match status" value="1"/>
</dbReference>
<evidence type="ECO:0000256" key="4">
    <source>
        <dbReference type="ARBA" id="ARBA00023163"/>
    </source>
</evidence>
<dbReference type="PANTHER" id="PTHR31744:SF211">
    <property type="entry name" value="OS04G0691300 PROTEIN"/>
    <property type="match status" value="1"/>
</dbReference>
<organism evidence="7 8">
    <name type="scientific">Zostera marina</name>
    <name type="common">Eelgrass</name>
    <dbReference type="NCBI Taxonomy" id="29655"/>
    <lineage>
        <taxon>Eukaryota</taxon>
        <taxon>Viridiplantae</taxon>
        <taxon>Streptophyta</taxon>
        <taxon>Embryophyta</taxon>
        <taxon>Tracheophyta</taxon>
        <taxon>Spermatophyta</taxon>
        <taxon>Magnoliopsida</taxon>
        <taxon>Liliopsida</taxon>
        <taxon>Zosteraceae</taxon>
        <taxon>Zostera</taxon>
    </lineage>
</organism>